<feature type="region of interest" description="Disordered" evidence="1">
    <location>
        <begin position="168"/>
        <end position="187"/>
    </location>
</feature>
<protein>
    <submittedName>
        <fullName evidence="3">Nitroreductase</fullName>
    </submittedName>
</protein>
<proteinExistence type="predicted"/>
<dbReference type="Pfam" id="PF00881">
    <property type="entry name" value="Nitroreductase"/>
    <property type="match status" value="1"/>
</dbReference>
<dbReference type="PANTHER" id="PTHR23026:SF123">
    <property type="entry name" value="NAD(P)H NITROREDUCTASE RV3131-RELATED"/>
    <property type="match status" value="1"/>
</dbReference>
<dbReference type="Gene3D" id="3.40.109.10">
    <property type="entry name" value="NADH Oxidase"/>
    <property type="match status" value="1"/>
</dbReference>
<dbReference type="EMBL" id="SUMB01000001">
    <property type="protein sequence ID" value="TJZ59389.1"/>
    <property type="molecule type" value="Genomic_DNA"/>
</dbReference>
<evidence type="ECO:0000259" key="2">
    <source>
        <dbReference type="Pfam" id="PF00881"/>
    </source>
</evidence>
<feature type="region of interest" description="Disordered" evidence="1">
    <location>
        <begin position="288"/>
        <end position="307"/>
    </location>
</feature>
<dbReference type="NCBIfam" id="NF047509">
    <property type="entry name" value="Rv3131_FMN_oxido"/>
    <property type="match status" value="1"/>
</dbReference>
<name>A0A4U0NXA9_9ACTN</name>
<evidence type="ECO:0000313" key="4">
    <source>
        <dbReference type="Proteomes" id="UP000308697"/>
    </source>
</evidence>
<dbReference type="SUPFAM" id="SSF55469">
    <property type="entry name" value="FMN-dependent nitroreductase-like"/>
    <property type="match status" value="1"/>
</dbReference>
<dbReference type="GO" id="GO:0016491">
    <property type="term" value="F:oxidoreductase activity"/>
    <property type="evidence" value="ECO:0007669"/>
    <property type="project" value="InterPro"/>
</dbReference>
<comment type="caution">
    <text evidence="3">The sequence shown here is derived from an EMBL/GenBank/DDBJ whole genome shotgun (WGS) entry which is preliminary data.</text>
</comment>
<organism evidence="3 4">
    <name type="scientific">Streptomyces piniterrae</name>
    <dbReference type="NCBI Taxonomy" id="2571125"/>
    <lineage>
        <taxon>Bacteria</taxon>
        <taxon>Bacillati</taxon>
        <taxon>Actinomycetota</taxon>
        <taxon>Actinomycetes</taxon>
        <taxon>Kitasatosporales</taxon>
        <taxon>Streptomycetaceae</taxon>
        <taxon>Streptomyces</taxon>
    </lineage>
</organism>
<dbReference type="PANTHER" id="PTHR23026">
    <property type="entry name" value="NADPH NITROREDUCTASE"/>
    <property type="match status" value="1"/>
</dbReference>
<sequence length="307" mass="34018">MHNAQPWHFRYFRGSRVFHVRADFDRVMPHADPDTRALHLGCGAALFNLRVAVVHEGWYPATQVLPDQTDPALLATVQLIGLGSDESGLAALYPAIHQRHTSRFPFEETEIPQSVRTALSGAAHIEGASLTFPTAWHLQELLDLVREAEARNLTDRASDQDLARWTHIDDSSERPAPDGVPDYAFGPRKLGGKAPMRDFAGTRPVAGRDAAEFEHSPHLALLSTAHDRPEDWVRAGQAMQRVLLLATLKGLSSSLATQPLEWTDLRWPLRDPISGEGHVQMLLRLGYGPKGTSTPRRPVSEVLDIEP</sequence>
<dbReference type="AlphaFoldDB" id="A0A4U0NXA9"/>
<dbReference type="InterPro" id="IPR050627">
    <property type="entry name" value="Nitroreductase/BluB"/>
</dbReference>
<dbReference type="InterPro" id="IPR029479">
    <property type="entry name" value="Nitroreductase"/>
</dbReference>
<evidence type="ECO:0000313" key="3">
    <source>
        <dbReference type="EMBL" id="TJZ59389.1"/>
    </source>
</evidence>
<dbReference type="OrthoDB" id="8156917at2"/>
<dbReference type="InterPro" id="IPR000415">
    <property type="entry name" value="Nitroreductase-like"/>
</dbReference>
<dbReference type="Proteomes" id="UP000308697">
    <property type="component" value="Unassembled WGS sequence"/>
</dbReference>
<accession>A0A4U0NXA9</accession>
<gene>
    <name evidence="3" type="ORF">FCH28_02550</name>
</gene>
<evidence type="ECO:0000256" key="1">
    <source>
        <dbReference type="SAM" id="MobiDB-lite"/>
    </source>
</evidence>
<feature type="domain" description="Nitroreductase" evidence="2">
    <location>
        <begin position="96"/>
        <end position="287"/>
    </location>
</feature>
<keyword evidence="4" id="KW-1185">Reference proteome</keyword>
<reference evidence="3 4" key="1">
    <citation type="submission" date="2019-04" db="EMBL/GenBank/DDBJ databases">
        <title>Streptomyces piniterrae sp. nov., a heliquinomycin-producing actinomycete isolated from rhizosphere soil of Pinus yunnanensis.</title>
        <authorList>
            <person name="Zhuang X."/>
            <person name="Zhao J."/>
        </authorList>
    </citation>
    <scope>NUCLEOTIDE SEQUENCE [LARGE SCALE GENOMIC DNA]</scope>
    <source>
        <strain evidence="4">jys28</strain>
    </source>
</reference>